<keyword evidence="1" id="KW-0175">Coiled coil</keyword>
<dbReference type="InParanoid" id="A9WBC5"/>
<proteinExistence type="predicted"/>
<keyword evidence="2" id="KW-1133">Transmembrane helix</keyword>
<keyword evidence="2" id="KW-0472">Membrane</keyword>
<dbReference type="Proteomes" id="UP000002008">
    <property type="component" value="Chromosome"/>
</dbReference>
<keyword evidence="4" id="KW-1185">Reference proteome</keyword>
<organism evidence="3 4">
    <name type="scientific">Chloroflexus aurantiacus (strain ATCC 29366 / DSM 635 / J-10-fl)</name>
    <dbReference type="NCBI Taxonomy" id="324602"/>
    <lineage>
        <taxon>Bacteria</taxon>
        <taxon>Bacillati</taxon>
        <taxon>Chloroflexota</taxon>
        <taxon>Chloroflexia</taxon>
        <taxon>Chloroflexales</taxon>
        <taxon>Chloroflexineae</taxon>
        <taxon>Chloroflexaceae</taxon>
        <taxon>Chloroflexus</taxon>
    </lineage>
</organism>
<evidence type="ECO:0000256" key="1">
    <source>
        <dbReference type="SAM" id="Coils"/>
    </source>
</evidence>
<sequence length="128" mass="14630">MTSQPPQTAQKNPVEMLQDQVTLLAHIHQTQQEQLRFLATDIYRTQQEQLQVLRSLSEQLASLQVEVSQFAQSVHRVQVEDFDMPFTSMVPFLLKRSFALGIVSIILGVIGLCIFFALITFAGPYFRF</sequence>
<evidence type="ECO:0000256" key="2">
    <source>
        <dbReference type="SAM" id="Phobius"/>
    </source>
</evidence>
<dbReference type="RefSeq" id="WP_012255988.1">
    <property type="nucleotide sequence ID" value="NC_010175.1"/>
</dbReference>
<protein>
    <submittedName>
        <fullName evidence="3">Uncharacterized protein</fullName>
    </submittedName>
</protein>
<keyword evidence="2" id="KW-0812">Transmembrane</keyword>
<gene>
    <name evidence="3" type="ordered locus">Caur_0078</name>
</gene>
<evidence type="ECO:0000313" key="4">
    <source>
        <dbReference type="Proteomes" id="UP000002008"/>
    </source>
</evidence>
<dbReference type="HOGENOM" id="CLU_1955696_0_0_0"/>
<feature type="coiled-coil region" evidence="1">
    <location>
        <begin position="46"/>
        <end position="73"/>
    </location>
</feature>
<dbReference type="AlphaFoldDB" id="A9WBC5"/>
<dbReference type="EMBL" id="CP000909">
    <property type="protein sequence ID" value="ABY33332.1"/>
    <property type="molecule type" value="Genomic_DNA"/>
</dbReference>
<accession>A9WBC5</accession>
<feature type="transmembrane region" description="Helical" evidence="2">
    <location>
        <begin position="98"/>
        <end position="126"/>
    </location>
</feature>
<evidence type="ECO:0000313" key="3">
    <source>
        <dbReference type="EMBL" id="ABY33332.1"/>
    </source>
</evidence>
<name>A9WBC5_CHLAA</name>
<dbReference type="KEGG" id="cau:Caur_0078"/>
<reference evidence="4" key="1">
    <citation type="journal article" date="2011" name="BMC Genomics">
        <title>Complete genome sequence of the filamentous anoxygenic phototrophic bacterium Chloroflexus aurantiacus.</title>
        <authorList>
            <person name="Tang K.H."/>
            <person name="Barry K."/>
            <person name="Chertkov O."/>
            <person name="Dalin E."/>
            <person name="Han C.S."/>
            <person name="Hauser L.J."/>
            <person name="Honchak B.M."/>
            <person name="Karbach L.E."/>
            <person name="Land M.L."/>
            <person name="Lapidus A."/>
            <person name="Larimer F.W."/>
            <person name="Mikhailova N."/>
            <person name="Pitluck S."/>
            <person name="Pierson B.K."/>
            <person name="Blankenship R.E."/>
        </authorList>
    </citation>
    <scope>NUCLEOTIDE SEQUENCE [LARGE SCALE GENOMIC DNA]</scope>
    <source>
        <strain evidence="4">ATCC 29366 / DSM 635 / J-10-fl</strain>
    </source>
</reference>
<dbReference type="EnsemblBacteria" id="ABY33332">
    <property type="protein sequence ID" value="ABY33332"/>
    <property type="gene ID" value="Caur_0078"/>
</dbReference>